<reference evidence="3" key="1">
    <citation type="submission" date="2006-02" db="EMBL/GenBank/DDBJ databases">
        <title>Complete sequence of plasmid 1 of Rhodoferax ferrireducens DSM 15236.</title>
        <authorList>
            <person name="Copeland A."/>
            <person name="Lucas S."/>
            <person name="Lapidus A."/>
            <person name="Barry K."/>
            <person name="Detter J.C."/>
            <person name="Glavina del Rio T."/>
            <person name="Hammon N."/>
            <person name="Israni S."/>
            <person name="Pitluck S."/>
            <person name="Brettin T."/>
            <person name="Bruce D."/>
            <person name="Han C."/>
            <person name="Tapia R."/>
            <person name="Gilna P."/>
            <person name="Kiss H."/>
            <person name="Schmutz J."/>
            <person name="Larimer F."/>
            <person name="Land M."/>
            <person name="Kyrpides N."/>
            <person name="Ivanova N."/>
            <person name="Richardson P."/>
        </authorList>
    </citation>
    <scope>NUCLEOTIDE SEQUENCE [LARGE SCALE GENOMIC DNA]</scope>
    <source>
        <strain evidence="3">ATCC BAA-621 / DSM 15236 / T118</strain>
        <plasmid evidence="3">Plasmid pDSM15236</plasmid>
    </source>
</reference>
<accession>Q21Q00</accession>
<feature type="compositionally biased region" description="Polar residues" evidence="1">
    <location>
        <begin position="112"/>
        <end position="128"/>
    </location>
</feature>
<evidence type="ECO:0000256" key="1">
    <source>
        <dbReference type="SAM" id="MobiDB-lite"/>
    </source>
</evidence>
<gene>
    <name evidence="2" type="ordered locus">Rfer_4459</name>
</gene>
<dbReference type="AlphaFoldDB" id="Q21Q00"/>
<evidence type="ECO:0000313" key="3">
    <source>
        <dbReference type="Proteomes" id="UP000008332"/>
    </source>
</evidence>
<keyword evidence="3" id="KW-1185">Reference proteome</keyword>
<organism evidence="2 3">
    <name type="scientific">Albidiferax ferrireducens (strain ATCC BAA-621 / DSM 15236 / T118)</name>
    <name type="common">Rhodoferax ferrireducens</name>
    <dbReference type="NCBI Taxonomy" id="338969"/>
    <lineage>
        <taxon>Bacteria</taxon>
        <taxon>Pseudomonadati</taxon>
        <taxon>Pseudomonadota</taxon>
        <taxon>Betaproteobacteria</taxon>
        <taxon>Burkholderiales</taxon>
        <taxon>Comamonadaceae</taxon>
        <taxon>Rhodoferax</taxon>
    </lineage>
</organism>
<sequence>MPYTIEVKHDTAHRKWKVLSVVAIVPERLIEDAPAHAQQYASDHQMNPDQLACRVVEIDSSQIGQNPLSSYRRIVFNRVSAATANRGAAVPIMARSEQPTLGSEFAAANQNHCPGTNTARMGRSSSMGFNYRSPKNGE</sequence>
<dbReference type="RefSeq" id="WP_011458594.1">
    <property type="nucleotide sequence ID" value="NC_007901.1"/>
</dbReference>
<geneLocation type="plasmid" evidence="3">
    <name>pDSM15236</name>
</geneLocation>
<dbReference type="HOGENOM" id="CLU_1853652_0_0_4"/>
<dbReference type="Proteomes" id="UP000008332">
    <property type="component" value="Plasmid unnamed1"/>
</dbReference>
<name>Q21Q00_ALBFT</name>
<dbReference type="KEGG" id="rfr:Rfer_4459"/>
<dbReference type="EMBL" id="CP000268">
    <property type="protein sequence ID" value="ABD72145.1"/>
    <property type="molecule type" value="Genomic_DNA"/>
</dbReference>
<keyword evidence="2" id="KW-0614">Plasmid</keyword>
<evidence type="ECO:0000313" key="2">
    <source>
        <dbReference type="EMBL" id="ABD72145.1"/>
    </source>
</evidence>
<protein>
    <submittedName>
        <fullName evidence="2">Uncharacterized protein</fullName>
    </submittedName>
</protein>
<feature type="region of interest" description="Disordered" evidence="1">
    <location>
        <begin position="112"/>
        <end position="138"/>
    </location>
</feature>
<proteinExistence type="predicted"/>